<name>A0A6G2BDF6_9ACTN</name>
<organism evidence="1 2">
    <name type="scientific">Streptomyces taklimakanensis</name>
    <dbReference type="NCBI Taxonomy" id="2569853"/>
    <lineage>
        <taxon>Bacteria</taxon>
        <taxon>Bacillati</taxon>
        <taxon>Actinomycetota</taxon>
        <taxon>Actinomycetes</taxon>
        <taxon>Kitasatosporales</taxon>
        <taxon>Streptomycetaceae</taxon>
        <taxon>Streptomyces</taxon>
    </lineage>
</organism>
<gene>
    <name evidence="1" type="ORF">F0L17_14225</name>
</gene>
<dbReference type="AlphaFoldDB" id="A0A6G2BDF6"/>
<dbReference type="RefSeq" id="WP_155071364.1">
    <property type="nucleotide sequence ID" value="NZ_WIXO01000001.1"/>
</dbReference>
<dbReference type="OrthoDB" id="3542456at2"/>
<comment type="caution">
    <text evidence="1">The sequence shown here is derived from an EMBL/GenBank/DDBJ whole genome shotgun (WGS) entry which is preliminary data.</text>
</comment>
<evidence type="ECO:0008006" key="3">
    <source>
        <dbReference type="Google" id="ProtNLM"/>
    </source>
</evidence>
<dbReference type="Proteomes" id="UP000473014">
    <property type="component" value="Unassembled WGS sequence"/>
</dbReference>
<dbReference type="EMBL" id="WIXO01000001">
    <property type="protein sequence ID" value="MTE20244.1"/>
    <property type="molecule type" value="Genomic_DNA"/>
</dbReference>
<evidence type="ECO:0000313" key="2">
    <source>
        <dbReference type="Proteomes" id="UP000473014"/>
    </source>
</evidence>
<protein>
    <recommendedName>
        <fullName evidence="3">DUF3307 domain-containing protein</fullName>
    </recommendedName>
</protein>
<evidence type="ECO:0000313" key="1">
    <source>
        <dbReference type="EMBL" id="MTE20244.1"/>
    </source>
</evidence>
<accession>A0A6G2BDF6</accession>
<sequence length="154" mass="16169">MPASAAARFAAAYAALNASHTVGDHIVQLDHDAVRKGLPGTEGRAACARHVATYTATQALTLAGVNHTLRLGLTPRGIAAALALSAATHYAIDRSGGRWAEDPDTQPTTALVRTAHRLGKGQWLQRDPQAGYRYDQALHKGILLVASLAASTRS</sequence>
<proteinExistence type="predicted"/>
<keyword evidence="2" id="KW-1185">Reference proteome</keyword>
<reference evidence="1 2" key="1">
    <citation type="submission" date="2019-11" db="EMBL/GenBank/DDBJ databases">
        <authorList>
            <person name="Yuan L."/>
        </authorList>
    </citation>
    <scope>NUCLEOTIDE SEQUENCE [LARGE SCALE GENOMIC DNA]</scope>
    <source>
        <strain evidence="1 2">TRM43335</strain>
    </source>
</reference>